<feature type="transmembrane region" description="Helical" evidence="1">
    <location>
        <begin position="49"/>
        <end position="71"/>
    </location>
</feature>
<comment type="caution">
    <text evidence="2">The sequence shown here is derived from an EMBL/GenBank/DDBJ whole genome shotgun (WGS) entry which is preliminary data.</text>
</comment>
<sequence length="124" mass="14180">MSRTETWKQKDPWTWRELVLLLVLEFVLVMVVVKYGMQSIYETVFENTLYSGTLTGLTIAGVLLTGLYLAALRPNLRPPISITALCAARLAFPTSTNRISVNFEIIDVDVSFYHQQSTFWLFVE</sequence>
<dbReference type="AlphaFoldDB" id="A0A2R9SL98"/>
<gene>
    <name evidence="2" type="ORF">PVOR_31529</name>
</gene>
<dbReference type="Proteomes" id="UP000003094">
    <property type="component" value="Unassembled WGS sequence"/>
</dbReference>
<evidence type="ECO:0000313" key="2">
    <source>
        <dbReference type="EMBL" id="EFU38134.1"/>
    </source>
</evidence>
<evidence type="ECO:0000313" key="3">
    <source>
        <dbReference type="Proteomes" id="UP000003094"/>
    </source>
</evidence>
<keyword evidence="1" id="KW-0812">Transmembrane</keyword>
<proteinExistence type="predicted"/>
<name>A0A2R9SL98_9BACL</name>
<reference evidence="2 3" key="1">
    <citation type="journal article" date="2010" name="BMC Genomics">
        <title>Genome sequence of the pattern forming Paenibacillus vortex bacterium reveals potential for thriving in complex environments.</title>
        <authorList>
            <person name="Sirota-Madi A."/>
            <person name="Olender T."/>
            <person name="Helman Y."/>
            <person name="Ingham C."/>
            <person name="Brainis I."/>
            <person name="Roth D."/>
            <person name="Hagi E."/>
            <person name="Brodsky L."/>
            <person name="Leshkowitz D."/>
            <person name="Galatenko V."/>
            <person name="Nikolaev V."/>
            <person name="Mugasimangalam R.C."/>
            <person name="Bransburg-Zabary S."/>
            <person name="Gutnick D.L."/>
            <person name="Lancet D."/>
            <person name="Ben-Jacob E."/>
        </authorList>
    </citation>
    <scope>NUCLEOTIDE SEQUENCE [LARGE SCALE GENOMIC DNA]</scope>
    <source>
        <strain evidence="2 3">V453</strain>
    </source>
</reference>
<accession>A0A2R9SL98</accession>
<dbReference type="EMBL" id="ADHJ01000055">
    <property type="protein sequence ID" value="EFU38134.1"/>
    <property type="molecule type" value="Genomic_DNA"/>
</dbReference>
<keyword evidence="1" id="KW-0472">Membrane</keyword>
<feature type="transmembrane region" description="Helical" evidence="1">
    <location>
        <begin position="18"/>
        <end position="37"/>
    </location>
</feature>
<evidence type="ECO:0000256" key="1">
    <source>
        <dbReference type="SAM" id="Phobius"/>
    </source>
</evidence>
<keyword evidence="3" id="KW-1185">Reference proteome</keyword>
<keyword evidence="1" id="KW-1133">Transmembrane helix</keyword>
<dbReference type="KEGG" id="pvo:PVOR_31529"/>
<protein>
    <submittedName>
        <fullName evidence="2">Abortive infection protein</fullName>
    </submittedName>
</protein>
<organism evidence="2 3">
    <name type="scientific">Paenibacillus vortex V453</name>
    <dbReference type="NCBI Taxonomy" id="715225"/>
    <lineage>
        <taxon>Bacteria</taxon>
        <taxon>Bacillati</taxon>
        <taxon>Bacillota</taxon>
        <taxon>Bacilli</taxon>
        <taxon>Bacillales</taxon>
        <taxon>Paenibacillaceae</taxon>
        <taxon>Paenibacillus</taxon>
    </lineage>
</organism>